<evidence type="ECO:0000256" key="2">
    <source>
        <dbReference type="ARBA" id="ARBA00022723"/>
    </source>
</evidence>
<dbReference type="AlphaFoldDB" id="A0A1L5TTF4"/>
<protein>
    <submittedName>
        <fullName evidence="6">Rieske</fullName>
    </submittedName>
</protein>
<name>A0A1L5TTF4_ACIBA</name>
<evidence type="ECO:0000256" key="1">
    <source>
        <dbReference type="ARBA" id="ARBA00022714"/>
    </source>
</evidence>
<dbReference type="Pfam" id="PF00355">
    <property type="entry name" value="Rieske"/>
    <property type="match status" value="1"/>
</dbReference>
<keyword evidence="3" id="KW-0408">Iron</keyword>
<dbReference type="SUPFAM" id="SSF50022">
    <property type="entry name" value="ISP domain"/>
    <property type="match status" value="1"/>
</dbReference>
<reference evidence="6 7" key="1">
    <citation type="journal article" date="2014" name="Antimicrob. Agents Chemother.">
        <title>Triclosan can select for an AdeIJK-overexpressing mutant of Acinetobacter baumannii ATCC 17978 that displays reduced susceptibility to multiple antibiotics.</title>
        <authorList>
            <person name="Fernando D.M."/>
            <person name="Xu W."/>
            <person name="Loewen P.C."/>
            <person name="Zhanel G.G."/>
            <person name="Kumar A."/>
        </authorList>
    </citation>
    <scope>NUCLEOTIDE SEQUENCE [LARGE SCALE GENOMIC DNA]</scope>
    <source>
        <strain evidence="7">ATCC 17978</strain>
    </source>
</reference>
<keyword evidence="4" id="KW-0411">Iron-sulfur</keyword>
<dbReference type="PROSITE" id="PS51296">
    <property type="entry name" value="RIESKE"/>
    <property type="match status" value="1"/>
</dbReference>
<dbReference type="PANTHER" id="PTHR40261:SF1">
    <property type="entry name" value="RIESKE DOMAIN-CONTAINING PROTEIN"/>
    <property type="match status" value="1"/>
</dbReference>
<dbReference type="Gene3D" id="2.102.10.10">
    <property type="entry name" value="Rieske [2Fe-2S] iron-sulphur domain"/>
    <property type="match status" value="1"/>
</dbReference>
<dbReference type="EMBL" id="CP018664">
    <property type="protein sequence ID" value="APP32528.1"/>
    <property type="molecule type" value="Genomic_DNA"/>
</dbReference>
<evidence type="ECO:0000313" key="6">
    <source>
        <dbReference type="EMBL" id="APP32528.1"/>
    </source>
</evidence>
<feature type="domain" description="Rieske" evidence="5">
    <location>
        <begin position="2"/>
        <end position="106"/>
    </location>
</feature>
<organism evidence="6 7">
    <name type="scientific">Acinetobacter baumannii</name>
    <dbReference type="NCBI Taxonomy" id="470"/>
    <lineage>
        <taxon>Bacteria</taxon>
        <taxon>Pseudomonadati</taxon>
        <taxon>Pseudomonadota</taxon>
        <taxon>Gammaproteobacteria</taxon>
        <taxon>Moraxellales</taxon>
        <taxon>Moraxellaceae</taxon>
        <taxon>Acinetobacter</taxon>
        <taxon>Acinetobacter calcoaceticus/baumannii complex</taxon>
    </lineage>
</organism>
<dbReference type="GO" id="GO:0051537">
    <property type="term" value="F:2 iron, 2 sulfur cluster binding"/>
    <property type="evidence" value="ECO:0007669"/>
    <property type="project" value="UniProtKB-KW"/>
</dbReference>
<dbReference type="PANTHER" id="PTHR40261">
    <property type="match status" value="1"/>
</dbReference>
<evidence type="ECO:0000256" key="4">
    <source>
        <dbReference type="ARBA" id="ARBA00023014"/>
    </source>
</evidence>
<dbReference type="Proteomes" id="UP000072389">
    <property type="component" value="Chromosome"/>
</dbReference>
<proteinExistence type="predicted"/>
<gene>
    <name evidence="6" type="ORF">AUO97_17450</name>
</gene>
<dbReference type="InterPro" id="IPR036922">
    <property type="entry name" value="Rieske_2Fe-2S_sf"/>
</dbReference>
<dbReference type="CDD" id="cd03467">
    <property type="entry name" value="Rieske"/>
    <property type="match status" value="1"/>
</dbReference>
<evidence type="ECO:0000259" key="5">
    <source>
        <dbReference type="PROSITE" id="PS51296"/>
    </source>
</evidence>
<keyword evidence="1" id="KW-0001">2Fe-2S</keyword>
<accession>A0A1L5TTF4</accession>
<sequence>MERICMTEEVPEREARAFDTLQGTTIFITQRDGSFYAYQNLCPHLQTELEYLENQFLDQDQEYIQCSTHGALFNVETGECILGPCLGEFLNKVEIKVHSDGGIYIVD</sequence>
<dbReference type="InterPro" id="IPR017941">
    <property type="entry name" value="Rieske_2Fe-2S"/>
</dbReference>
<keyword evidence="2" id="KW-0479">Metal-binding</keyword>
<evidence type="ECO:0000313" key="7">
    <source>
        <dbReference type="Proteomes" id="UP000072389"/>
    </source>
</evidence>
<evidence type="ECO:0000256" key="3">
    <source>
        <dbReference type="ARBA" id="ARBA00023004"/>
    </source>
</evidence>
<dbReference type="GO" id="GO:0046872">
    <property type="term" value="F:metal ion binding"/>
    <property type="evidence" value="ECO:0007669"/>
    <property type="project" value="UniProtKB-KW"/>
</dbReference>